<evidence type="ECO:0000313" key="1">
    <source>
        <dbReference type="EMBL" id="GFY05197.1"/>
    </source>
</evidence>
<accession>A0A8X6V554</accession>
<dbReference type="AlphaFoldDB" id="A0A8X6V554"/>
<evidence type="ECO:0000313" key="2">
    <source>
        <dbReference type="Proteomes" id="UP000887159"/>
    </source>
</evidence>
<dbReference type="Proteomes" id="UP000887159">
    <property type="component" value="Unassembled WGS sequence"/>
</dbReference>
<sequence>MTNDGNAIETLLMTAQINTDFVNHHVSSNTELSINLVRVETDSCKSIINSTLPYKDYDSHKNAHKNFQKRLVDNPFDHGCSICDRLWLRDDFRTPVAEHKIFYRELI</sequence>
<proteinExistence type="predicted"/>
<organism evidence="1 2">
    <name type="scientific">Trichonephila clavipes</name>
    <name type="common">Golden silk orbweaver</name>
    <name type="synonym">Nephila clavipes</name>
    <dbReference type="NCBI Taxonomy" id="2585209"/>
    <lineage>
        <taxon>Eukaryota</taxon>
        <taxon>Metazoa</taxon>
        <taxon>Ecdysozoa</taxon>
        <taxon>Arthropoda</taxon>
        <taxon>Chelicerata</taxon>
        <taxon>Arachnida</taxon>
        <taxon>Araneae</taxon>
        <taxon>Araneomorphae</taxon>
        <taxon>Entelegynae</taxon>
        <taxon>Araneoidea</taxon>
        <taxon>Nephilidae</taxon>
        <taxon>Trichonephila</taxon>
    </lineage>
</organism>
<protein>
    <submittedName>
        <fullName evidence="1">Uncharacterized protein</fullName>
    </submittedName>
</protein>
<reference evidence="1" key="1">
    <citation type="submission" date="2020-08" db="EMBL/GenBank/DDBJ databases">
        <title>Multicomponent nature underlies the extraordinary mechanical properties of spider dragline silk.</title>
        <authorList>
            <person name="Kono N."/>
            <person name="Nakamura H."/>
            <person name="Mori M."/>
            <person name="Yoshida Y."/>
            <person name="Ohtoshi R."/>
            <person name="Malay A.D."/>
            <person name="Moran D.A.P."/>
            <person name="Tomita M."/>
            <person name="Numata K."/>
            <person name="Arakawa K."/>
        </authorList>
    </citation>
    <scope>NUCLEOTIDE SEQUENCE</scope>
</reference>
<name>A0A8X6V554_TRICX</name>
<dbReference type="EMBL" id="BMAU01021250">
    <property type="protein sequence ID" value="GFY05197.1"/>
    <property type="molecule type" value="Genomic_DNA"/>
</dbReference>
<comment type="caution">
    <text evidence="1">The sequence shown here is derived from an EMBL/GenBank/DDBJ whole genome shotgun (WGS) entry which is preliminary data.</text>
</comment>
<keyword evidence="2" id="KW-1185">Reference proteome</keyword>
<gene>
    <name evidence="1" type="primary">NCL1_09779</name>
    <name evidence="1" type="ORF">TNCV_2206431</name>
</gene>